<comment type="caution">
    <text evidence="2">The sequence shown here is derived from an EMBL/GenBank/DDBJ whole genome shotgun (WGS) entry which is preliminary data.</text>
</comment>
<name>A0A0L6VIH7_9BASI</name>
<dbReference type="VEuPathDB" id="FungiDB:VP01_1645g3"/>
<dbReference type="OrthoDB" id="420169at2759"/>
<keyword evidence="3" id="KW-1185">Reference proteome</keyword>
<dbReference type="Gene3D" id="3.30.420.10">
    <property type="entry name" value="Ribonuclease H-like superfamily/Ribonuclease H"/>
    <property type="match status" value="1"/>
</dbReference>
<proteinExistence type="predicted"/>
<sequence length="123" mass="13935">MNLEPNPKRKTGKPERKKRRNRTISCLSLPYGLNLKDNFECRACVLAKITKQPFKAQSTLASKPFKSLHLDLIGPINPGSSSKNRFILTVMDNHSGYLASFPLYSLVSLRRTARLVSFFLNPQ</sequence>
<dbReference type="Proteomes" id="UP000037035">
    <property type="component" value="Unassembled WGS sequence"/>
</dbReference>
<evidence type="ECO:0000313" key="3">
    <source>
        <dbReference type="Proteomes" id="UP000037035"/>
    </source>
</evidence>
<feature type="region of interest" description="Disordered" evidence="1">
    <location>
        <begin position="1"/>
        <end position="21"/>
    </location>
</feature>
<evidence type="ECO:0000256" key="1">
    <source>
        <dbReference type="SAM" id="MobiDB-lite"/>
    </source>
</evidence>
<feature type="compositionally biased region" description="Basic residues" evidence="1">
    <location>
        <begin position="8"/>
        <end position="21"/>
    </location>
</feature>
<dbReference type="EMBL" id="LAVV01006443">
    <property type="protein sequence ID" value="KNZ59905.1"/>
    <property type="molecule type" value="Genomic_DNA"/>
</dbReference>
<reference evidence="2 3" key="1">
    <citation type="submission" date="2015-08" db="EMBL/GenBank/DDBJ databases">
        <title>Next Generation Sequencing and Analysis of the Genome of Puccinia sorghi L Schw, the Causal Agent of Maize Common Rust.</title>
        <authorList>
            <person name="Rochi L."/>
            <person name="Burguener G."/>
            <person name="Darino M."/>
            <person name="Turjanski A."/>
            <person name="Kreff E."/>
            <person name="Dieguez M.J."/>
            <person name="Sacco F."/>
        </authorList>
    </citation>
    <scope>NUCLEOTIDE SEQUENCE [LARGE SCALE GENOMIC DNA]</scope>
    <source>
        <strain evidence="2 3">RO10H11247</strain>
    </source>
</reference>
<dbReference type="GO" id="GO:0003676">
    <property type="term" value="F:nucleic acid binding"/>
    <property type="evidence" value="ECO:0007669"/>
    <property type="project" value="InterPro"/>
</dbReference>
<dbReference type="AlphaFoldDB" id="A0A0L6VIH7"/>
<dbReference type="InterPro" id="IPR036397">
    <property type="entry name" value="RNaseH_sf"/>
</dbReference>
<organism evidence="2 3">
    <name type="scientific">Puccinia sorghi</name>
    <dbReference type="NCBI Taxonomy" id="27349"/>
    <lineage>
        <taxon>Eukaryota</taxon>
        <taxon>Fungi</taxon>
        <taxon>Dikarya</taxon>
        <taxon>Basidiomycota</taxon>
        <taxon>Pucciniomycotina</taxon>
        <taxon>Pucciniomycetes</taxon>
        <taxon>Pucciniales</taxon>
        <taxon>Pucciniaceae</taxon>
        <taxon>Puccinia</taxon>
    </lineage>
</organism>
<gene>
    <name evidence="2" type="ORF">VP01_1645g3</name>
</gene>
<protein>
    <recommendedName>
        <fullName evidence="4">Integrase catalytic domain-containing protein</fullName>
    </recommendedName>
</protein>
<accession>A0A0L6VIH7</accession>
<evidence type="ECO:0000313" key="2">
    <source>
        <dbReference type="EMBL" id="KNZ59905.1"/>
    </source>
</evidence>
<evidence type="ECO:0008006" key="4">
    <source>
        <dbReference type="Google" id="ProtNLM"/>
    </source>
</evidence>